<evidence type="ECO:0008006" key="3">
    <source>
        <dbReference type="Google" id="ProtNLM"/>
    </source>
</evidence>
<proteinExistence type="predicted"/>
<evidence type="ECO:0000313" key="1">
    <source>
        <dbReference type="EMBL" id="MCP2366958.1"/>
    </source>
</evidence>
<organism evidence="1 2">
    <name type="scientific">Agromyces flavus</name>
    <dbReference type="NCBI Taxonomy" id="589382"/>
    <lineage>
        <taxon>Bacteria</taxon>
        <taxon>Bacillati</taxon>
        <taxon>Actinomycetota</taxon>
        <taxon>Actinomycetes</taxon>
        <taxon>Micrococcales</taxon>
        <taxon>Microbacteriaceae</taxon>
        <taxon>Agromyces</taxon>
    </lineage>
</organism>
<reference evidence="1" key="1">
    <citation type="submission" date="2022-06" db="EMBL/GenBank/DDBJ databases">
        <title>Genomic Encyclopedia of Type Strains, Phase III (KMG-III): the genomes of soil and plant-associated and newly described type strains.</title>
        <authorList>
            <person name="Whitman W."/>
        </authorList>
    </citation>
    <scope>NUCLEOTIDE SEQUENCE</scope>
    <source>
        <strain evidence="1">CPCC 202695</strain>
    </source>
</reference>
<dbReference type="RefSeq" id="WP_133988527.1">
    <property type="nucleotide sequence ID" value="NZ_BMDN01000002.1"/>
</dbReference>
<evidence type="ECO:0000313" key="2">
    <source>
        <dbReference type="Proteomes" id="UP000893823"/>
    </source>
</evidence>
<protein>
    <recommendedName>
        <fullName evidence="3">Core-2/I-Branching enzyme</fullName>
    </recommendedName>
</protein>
<sequence length="335" mass="38004">MQSGEASAGPAIRRPRVCYVILSHKDWPQVNRLAQAILASSPSSRVLIAHDGRHETFPTRVPDERIEIVEHGLAADWGSWELVEAMLEALIQARERTDPDLVCLISGQDYPVRRLEEWESEAIAAQGWIGSAEPIDYTPRWGRRRGVGSDNLTRYAYRWFRTPASRMGIRVPGRSGDFLRRLRDAIALRAEPLVSVRHVTRGRGVYWGVRRIPSPFGPTTPCWYGSQWLALHRRELDRLVHVDLAPGSRLRRLYRRSIIPDESALVTALAWRRPPAPLPPVSHMVWDVARDEPKTWTRDDLEILLDSGSPFCRKVDPVASTTLLDALDDVIVASR</sequence>
<accession>A0ABT1KJ98</accession>
<dbReference type="Proteomes" id="UP000893823">
    <property type="component" value="Unassembled WGS sequence"/>
</dbReference>
<keyword evidence="2" id="KW-1185">Reference proteome</keyword>
<dbReference type="EMBL" id="SODL02000002">
    <property type="protein sequence ID" value="MCP2366958.1"/>
    <property type="molecule type" value="Genomic_DNA"/>
</dbReference>
<name>A0ABT1KJ98_9MICO</name>
<gene>
    <name evidence="1" type="ORF">BCL57_001112</name>
</gene>
<comment type="caution">
    <text evidence="1">The sequence shown here is derived from an EMBL/GenBank/DDBJ whole genome shotgun (WGS) entry which is preliminary data.</text>
</comment>